<keyword evidence="4" id="KW-1185">Reference proteome</keyword>
<organism evidence="4 5">
    <name type="scientific">Dermatophagoides pteronyssinus</name>
    <name type="common">European house dust mite</name>
    <dbReference type="NCBI Taxonomy" id="6956"/>
    <lineage>
        <taxon>Eukaryota</taxon>
        <taxon>Metazoa</taxon>
        <taxon>Ecdysozoa</taxon>
        <taxon>Arthropoda</taxon>
        <taxon>Chelicerata</taxon>
        <taxon>Arachnida</taxon>
        <taxon>Acari</taxon>
        <taxon>Acariformes</taxon>
        <taxon>Sarcoptiformes</taxon>
        <taxon>Astigmata</taxon>
        <taxon>Psoroptidia</taxon>
        <taxon>Analgoidea</taxon>
        <taxon>Pyroglyphidae</taxon>
        <taxon>Dermatophagoidinae</taxon>
        <taxon>Dermatophagoides</taxon>
    </lineage>
</organism>
<reference evidence="5" key="1">
    <citation type="submission" date="2025-08" db="UniProtKB">
        <authorList>
            <consortium name="RefSeq"/>
        </authorList>
    </citation>
    <scope>IDENTIFICATION</scope>
    <source>
        <strain evidence="5">Airmid</strain>
    </source>
</reference>
<name>A0A6P6XUQ7_DERPT</name>
<dbReference type="AlphaFoldDB" id="A0A6P6XUQ7"/>
<dbReference type="PANTHER" id="PTHR23330">
    <property type="entry name" value="P300 TRANSCRIPTIONAL COFACTOR JMY-RELATED"/>
    <property type="match status" value="1"/>
</dbReference>
<dbReference type="PANTHER" id="PTHR23330:SF10">
    <property type="entry name" value="WH2 DOMAIN-CONTAINING PROTEIN"/>
    <property type="match status" value="1"/>
</dbReference>
<dbReference type="KEGG" id="dpte:113791435"/>
<dbReference type="GO" id="GO:0034314">
    <property type="term" value="P:Arp2/3 complex-mediated actin nucleation"/>
    <property type="evidence" value="ECO:0007669"/>
    <property type="project" value="TreeGrafter"/>
</dbReference>
<gene>
    <name evidence="5" type="primary">LOC113791435</name>
</gene>
<feature type="compositionally biased region" description="Polar residues" evidence="2">
    <location>
        <begin position="649"/>
        <end position="663"/>
    </location>
</feature>
<dbReference type="InterPro" id="IPR031738">
    <property type="entry name" value="JMY/WHAMM"/>
</dbReference>
<keyword evidence="1" id="KW-0175">Coiled coil</keyword>
<evidence type="ECO:0000256" key="1">
    <source>
        <dbReference type="ARBA" id="ARBA00023054"/>
    </source>
</evidence>
<evidence type="ECO:0000313" key="5">
    <source>
        <dbReference type="RefSeq" id="XP_027197020.1"/>
    </source>
</evidence>
<accession>A0A6P6XUQ7</accession>
<dbReference type="GO" id="GO:0071933">
    <property type="term" value="F:Arp2/3 complex binding"/>
    <property type="evidence" value="ECO:0007669"/>
    <property type="project" value="TreeGrafter"/>
</dbReference>
<feature type="region of interest" description="Disordered" evidence="2">
    <location>
        <begin position="643"/>
        <end position="663"/>
    </location>
</feature>
<dbReference type="OrthoDB" id="6284683at2759"/>
<feature type="domain" description="JMY/WHAMM middle" evidence="3">
    <location>
        <begin position="209"/>
        <end position="390"/>
    </location>
</feature>
<dbReference type="Pfam" id="PF15871">
    <property type="entry name" value="JMY"/>
    <property type="match status" value="1"/>
</dbReference>
<dbReference type="InParanoid" id="A0A6P6XUQ7"/>
<dbReference type="OMA" id="TEWQGHY"/>
<evidence type="ECO:0000256" key="2">
    <source>
        <dbReference type="SAM" id="MobiDB-lite"/>
    </source>
</evidence>
<protein>
    <submittedName>
        <fullName evidence="5">Junction-mediating and -regulatory protein-like</fullName>
    </submittedName>
</protein>
<evidence type="ECO:0000313" key="4">
    <source>
        <dbReference type="Proteomes" id="UP000515146"/>
    </source>
</evidence>
<proteinExistence type="predicted"/>
<dbReference type="Proteomes" id="UP000515146">
    <property type="component" value="Unplaced"/>
</dbReference>
<dbReference type="GO" id="GO:0005737">
    <property type="term" value="C:cytoplasm"/>
    <property type="evidence" value="ECO:0007669"/>
    <property type="project" value="TreeGrafter"/>
</dbReference>
<evidence type="ECO:0000259" key="3">
    <source>
        <dbReference type="Pfam" id="PF15871"/>
    </source>
</evidence>
<dbReference type="RefSeq" id="XP_027197020.1">
    <property type="nucleotide sequence ID" value="XM_027341219.1"/>
</dbReference>
<sequence length="698" mass="80800">MQSILQDICTNRVKPLVNVNNHNDDESDSMDEWVAYKENLFISSSTSVSQQHQHQQFNGKRRKRKPLLMMDLKENQFLVGYNRMENMIAITLVEQSRRSTDDRSNCLATCVQVNDLIELNRDLCLLSSSVQEIQNHFEPVRQLLEQFSLGTNTTFYYIRYLFGWTASQEDIIRLESAIRNYLHWVADHCGLDLLRLLLFDRQQLEDCEENVQQLRLQSYEMPVEKALQELNDVVAMRKRAANLLSISELYKIEDQIVDQVFEALGELYFNQLRPFLRMRELSLQRIDQLDSIIECKHFGPKIKRQAEMDHNEHREYLLSATSAIQQLYVDYYGRMVGILAGQVARAVADQKRYGRNAIERTGANNRLDRLRRQVCLKRIEHLNCRKSILETSGSDKQQLFQLRLEILVERQSSLRLDLAQLLAKGQSSNFDAIDFYDAVESPEHFDVIDKQLSAQSEMVRTEIGRIKEKMARNAQQQARLRLELAKLQIKSNDQLNQPLSSSRDDKTKLKRFRRETLIRLKRFRVKQMLYEQQHDKQSDSEEEFQDCIDDTVQSMTKSIEPTSNLNRQTEPIPIQKAPTIVPSIDVPISAIPPPPPPPPPPLFDLSIKPVVLHKSPSRSSAKPQNSNAPATISLDEILKMRQKLRPAQDSASSPSNKDRATSCNHFENLLKSTLRQIRTVVEDDSISDQDSDDNSFND</sequence>